<dbReference type="AlphaFoldDB" id="A0A7C5Z3C8"/>
<reference evidence="1" key="1">
    <citation type="journal article" date="2020" name="mSystems">
        <title>Genome- and Community-Level Interaction Insights into Carbon Utilization and Element Cycling Functions of Hydrothermarchaeota in Hydrothermal Sediment.</title>
        <authorList>
            <person name="Zhou Z."/>
            <person name="Liu Y."/>
            <person name="Xu W."/>
            <person name="Pan J."/>
            <person name="Luo Z.H."/>
            <person name="Li M."/>
        </authorList>
    </citation>
    <scope>NUCLEOTIDE SEQUENCE [LARGE SCALE GENOMIC DNA]</scope>
    <source>
        <strain evidence="1">SpSt-1042</strain>
    </source>
</reference>
<proteinExistence type="predicted"/>
<sequence length="90" mass="10804">MRAKKKKELSLEEKIRQILGNVKEKDRPRKLVNLFNKEINKESTTIKLKEGLPKERLNSKEIQEVYWKIRYEELLASVKKLINKLKVKNK</sequence>
<gene>
    <name evidence="1" type="ORF">ENL96_01670</name>
</gene>
<protein>
    <submittedName>
        <fullName evidence="1">Uncharacterized protein</fullName>
    </submittedName>
</protein>
<evidence type="ECO:0000313" key="1">
    <source>
        <dbReference type="EMBL" id="HHR92199.1"/>
    </source>
</evidence>
<name>A0A7C5Z3C8_UNCC3</name>
<comment type="caution">
    <text evidence="1">The sequence shown here is derived from an EMBL/GenBank/DDBJ whole genome shotgun (WGS) entry which is preliminary data.</text>
</comment>
<organism evidence="1">
    <name type="scientific">candidate division CPR3 bacterium</name>
    <dbReference type="NCBI Taxonomy" id="2268181"/>
    <lineage>
        <taxon>Bacteria</taxon>
        <taxon>Bacteria division CPR3</taxon>
    </lineage>
</organism>
<accession>A0A7C5Z3C8</accession>
<dbReference type="EMBL" id="DRVY01000049">
    <property type="protein sequence ID" value="HHR92199.1"/>
    <property type="molecule type" value="Genomic_DNA"/>
</dbReference>